<accession>A0A0H3JAQ6</accession>
<dbReference type="InterPro" id="IPR001228">
    <property type="entry name" value="IspD"/>
</dbReference>
<evidence type="ECO:0000313" key="11">
    <source>
        <dbReference type="Proteomes" id="UP000030905"/>
    </source>
</evidence>
<evidence type="ECO:0000256" key="4">
    <source>
        <dbReference type="ARBA" id="ARBA00022679"/>
    </source>
</evidence>
<comment type="catalytic activity">
    <reaction evidence="1 7">
        <text>2-C-methyl-D-erythritol 4-phosphate + CTP + H(+) = 4-CDP-2-C-methyl-D-erythritol + diphosphate</text>
        <dbReference type="Rhea" id="RHEA:13429"/>
        <dbReference type="ChEBI" id="CHEBI:15378"/>
        <dbReference type="ChEBI" id="CHEBI:33019"/>
        <dbReference type="ChEBI" id="CHEBI:37563"/>
        <dbReference type="ChEBI" id="CHEBI:57823"/>
        <dbReference type="ChEBI" id="CHEBI:58262"/>
        <dbReference type="EC" id="2.7.7.60"/>
    </reaction>
</comment>
<keyword evidence="5 7" id="KW-0548">Nucleotidyltransferase</keyword>
<reference evidence="9" key="2">
    <citation type="submission" date="2015-10" db="EMBL/GenBank/DDBJ databases">
        <title>Improved Draft Genome Sequence of Clostridium pasteurianum Strain ATCC 6013 (DSM 525) Using a Hybrid Next-Generation Sequencing Approach.</title>
        <authorList>
            <person name="Pyne M.E."/>
            <person name="Utturkar S.M."/>
            <person name="Brown S.D."/>
            <person name="Moo-Young M."/>
            <person name="Chung D.A."/>
            <person name="Chou P.C."/>
        </authorList>
    </citation>
    <scope>NUCLEOTIDE SEQUENCE</scope>
    <source>
        <strain evidence="9">ATCC 6013</strain>
    </source>
</reference>
<gene>
    <name evidence="7 8" type="primary">ispD</name>
    <name evidence="8" type="ORF">CLPA_c36990</name>
    <name evidence="9" type="ORF">CP6013_03492</name>
</gene>
<dbReference type="InterPro" id="IPR029044">
    <property type="entry name" value="Nucleotide-diphossugar_trans"/>
</dbReference>
<name>A0A0H3JAQ6_CLOPA</name>
<dbReference type="InterPro" id="IPR034683">
    <property type="entry name" value="IspD/TarI"/>
</dbReference>
<dbReference type="InterPro" id="IPR018294">
    <property type="entry name" value="ISPD_synthase_CS"/>
</dbReference>
<dbReference type="PROSITE" id="PS01295">
    <property type="entry name" value="ISPD"/>
    <property type="match status" value="1"/>
</dbReference>
<keyword evidence="4 7" id="KW-0808">Transferase</keyword>
<evidence type="ECO:0000256" key="2">
    <source>
        <dbReference type="ARBA" id="ARBA00004787"/>
    </source>
</evidence>
<dbReference type="GO" id="GO:0019288">
    <property type="term" value="P:isopentenyl diphosphate biosynthetic process, methylerythritol 4-phosphate pathway"/>
    <property type="evidence" value="ECO:0007669"/>
    <property type="project" value="UniProtKB-UniRule"/>
</dbReference>
<dbReference type="Gene3D" id="3.90.550.10">
    <property type="entry name" value="Spore Coat Polysaccharide Biosynthesis Protein SpsA, Chain A"/>
    <property type="match status" value="1"/>
</dbReference>
<feature type="site" description="Positions MEP for the nucleophilic attack" evidence="7">
    <location>
        <position position="211"/>
    </location>
</feature>
<dbReference type="CDD" id="cd02516">
    <property type="entry name" value="CDP-ME_synthetase"/>
    <property type="match status" value="1"/>
</dbReference>
<reference evidence="8 11" key="1">
    <citation type="journal article" date="2015" name="Genome Announc.">
        <title>Complete Genome Sequence of the Nitrogen-Fixing and Solvent-Producing Clostridium pasteurianum DSM 525.</title>
        <authorList>
            <person name="Poehlein A."/>
            <person name="Grosse-Honebrink A."/>
            <person name="Zhang Y."/>
            <person name="Minton N.P."/>
            <person name="Daniel R."/>
        </authorList>
    </citation>
    <scope>NUCLEOTIDE SEQUENCE [LARGE SCALE GENOMIC DNA]</scope>
    <source>
        <strain evidence="8">DSM 525</strain>
        <strain evidence="11">DSM 525 / ATCC 6013</strain>
    </source>
</reference>
<keyword evidence="11" id="KW-1185">Reference proteome</keyword>
<dbReference type="KEGG" id="cpat:CLPA_c36990"/>
<dbReference type="FunFam" id="3.90.550.10:FF:000003">
    <property type="entry name" value="2-C-methyl-D-erythritol 4-phosphate cytidylyltransferase"/>
    <property type="match status" value="1"/>
</dbReference>
<dbReference type="UniPathway" id="UPA00056">
    <property type="reaction ID" value="UER00093"/>
</dbReference>
<comment type="function">
    <text evidence="7">Catalyzes the formation of 4-diphosphocytidyl-2-C-methyl-D-erythritol from CTP and 2-C-methyl-D-erythritol 4-phosphate (MEP).</text>
</comment>
<dbReference type="PATRIC" id="fig|1262449.3.peg.3861"/>
<evidence type="ECO:0000313" key="10">
    <source>
        <dbReference type="Proteomes" id="UP000028042"/>
    </source>
</evidence>
<dbReference type="SUPFAM" id="SSF53448">
    <property type="entry name" value="Nucleotide-diphospho-sugar transferases"/>
    <property type="match status" value="1"/>
</dbReference>
<dbReference type="GO" id="GO:0050518">
    <property type="term" value="F:2-C-methyl-D-erythritol 4-phosphate cytidylyltransferase activity"/>
    <property type="evidence" value="ECO:0007669"/>
    <property type="project" value="UniProtKB-UniRule"/>
</dbReference>
<evidence type="ECO:0000256" key="7">
    <source>
        <dbReference type="HAMAP-Rule" id="MF_00108"/>
    </source>
</evidence>
<comment type="pathway">
    <text evidence="2 7">Isoprenoid biosynthesis; isopentenyl diphosphate biosynthesis via DXP pathway; isopentenyl diphosphate from 1-deoxy-D-xylulose 5-phosphate: step 2/6.</text>
</comment>
<feature type="site" description="Transition state stabilizer" evidence="7">
    <location>
        <position position="23"/>
    </location>
</feature>
<dbReference type="Pfam" id="PF01128">
    <property type="entry name" value="IspD"/>
    <property type="match status" value="1"/>
</dbReference>
<dbReference type="EMBL" id="CP009268">
    <property type="protein sequence ID" value="AJA53741.1"/>
    <property type="molecule type" value="Genomic_DNA"/>
</dbReference>
<feature type="site" description="Transition state stabilizer" evidence="7">
    <location>
        <position position="16"/>
    </location>
</feature>
<dbReference type="GeneID" id="93075793"/>
<reference evidence="9 10" key="3">
    <citation type="journal article" name="Genome Announc.">
        <title>Improved Draft Genome Sequence of Clostridium pasteurianum Strain ATCC 6013 (DSM 525) Using a Hybrid Next-Generation Sequencing Approach.</title>
        <authorList>
            <person name="Pyne M.E."/>
            <person name="Utturkar S."/>
            <person name="Brown S.D."/>
            <person name="Moo-Young M."/>
            <person name="Chung D.A."/>
            <person name="Chou C.P."/>
        </authorList>
    </citation>
    <scope>NUCLEOTIDE SEQUENCE [LARGE SCALE GENOMIC DNA]</scope>
    <source>
        <strain evidence="9 10">ATCC 6013</strain>
    </source>
</reference>
<dbReference type="KEGG" id="cpae:CPAST_c36990"/>
<keyword evidence="6 7" id="KW-0414">Isoprene biosynthesis</keyword>
<organism evidence="8 11">
    <name type="scientific">Clostridium pasteurianum DSM 525 = ATCC 6013</name>
    <dbReference type="NCBI Taxonomy" id="1262449"/>
    <lineage>
        <taxon>Bacteria</taxon>
        <taxon>Bacillati</taxon>
        <taxon>Bacillota</taxon>
        <taxon>Clostridia</taxon>
        <taxon>Eubacteriales</taxon>
        <taxon>Clostridiaceae</taxon>
        <taxon>Clostridium</taxon>
    </lineage>
</organism>
<evidence type="ECO:0000256" key="1">
    <source>
        <dbReference type="ARBA" id="ARBA00001282"/>
    </source>
</evidence>
<dbReference type="InterPro" id="IPR050088">
    <property type="entry name" value="IspD/TarI_cytidylyltransf_bact"/>
</dbReference>
<dbReference type="HAMAP" id="MF_00108">
    <property type="entry name" value="IspD"/>
    <property type="match status" value="1"/>
</dbReference>
<evidence type="ECO:0000313" key="8">
    <source>
        <dbReference type="EMBL" id="AJA53741.1"/>
    </source>
</evidence>
<dbReference type="Proteomes" id="UP000028042">
    <property type="component" value="Unassembled WGS sequence"/>
</dbReference>
<dbReference type="AlphaFoldDB" id="A0A0H3JAQ6"/>
<dbReference type="Proteomes" id="UP000030905">
    <property type="component" value="Chromosome"/>
</dbReference>
<evidence type="ECO:0000313" key="9">
    <source>
        <dbReference type="EMBL" id="KRU14234.1"/>
    </source>
</evidence>
<dbReference type="NCBIfam" id="TIGR00453">
    <property type="entry name" value="ispD"/>
    <property type="match status" value="1"/>
</dbReference>
<protein>
    <recommendedName>
        <fullName evidence="7">2-C-methyl-D-erythritol 4-phosphate cytidylyltransferase</fullName>
        <ecNumber evidence="7">2.7.7.60</ecNumber>
    </recommendedName>
    <alternativeName>
        <fullName evidence="7">4-diphosphocytidyl-2C-methyl-D-erythritol synthase</fullName>
    </alternativeName>
    <alternativeName>
        <fullName evidence="7">MEP cytidylyltransferase</fullName>
        <shortName evidence="7">MCT</shortName>
    </alternativeName>
</protein>
<evidence type="ECO:0000256" key="5">
    <source>
        <dbReference type="ARBA" id="ARBA00022695"/>
    </source>
</evidence>
<dbReference type="eggNOG" id="COG1211">
    <property type="taxonomic scope" value="Bacteria"/>
</dbReference>
<evidence type="ECO:0000256" key="3">
    <source>
        <dbReference type="ARBA" id="ARBA00009789"/>
    </source>
</evidence>
<dbReference type="EC" id="2.7.7.60" evidence="7"/>
<dbReference type="EMBL" id="JPGY02000001">
    <property type="protein sequence ID" value="KRU14234.1"/>
    <property type="molecule type" value="Genomic_DNA"/>
</dbReference>
<dbReference type="PANTHER" id="PTHR32125">
    <property type="entry name" value="2-C-METHYL-D-ERYTHRITOL 4-PHOSPHATE CYTIDYLYLTRANSFERASE, CHLOROPLASTIC"/>
    <property type="match status" value="1"/>
</dbReference>
<feature type="site" description="Positions MEP for the nucleophilic attack" evidence="7">
    <location>
        <position position="155"/>
    </location>
</feature>
<sequence length="233" mass="26304">MEKNCAIILAGGKGTRMGKKINKLFLKIKDRPLLSYTLEAFQKNKYIDTIILVSAREELEYCKSEIVLRYSFDKVKKIVCGGNTRQQSVLNGLNATDKCDIVLIHDGARPFVSQKIINDGVKYANLYGACACGVRPKDTIKVKNDDGFSESTLDRNKLFCVQTPQSFKRNVIINSHRSVMNKNIPVTDDTMTAEIYGYDVFLYEGSYTNIKITTPEDLFLGEKILDNFNCLDV</sequence>
<comment type="similarity">
    <text evidence="3 7">Belongs to the IspD/TarI cytidylyltransferase family. IspD subfamily.</text>
</comment>
<dbReference type="RefSeq" id="WP_003447955.1">
    <property type="nucleotide sequence ID" value="NZ_ANZB01000019.1"/>
</dbReference>
<proteinExistence type="inferred from homology"/>
<dbReference type="PANTHER" id="PTHR32125:SF4">
    <property type="entry name" value="2-C-METHYL-D-ERYTHRITOL 4-PHOSPHATE CYTIDYLYLTRANSFERASE, CHLOROPLASTIC"/>
    <property type="match status" value="1"/>
</dbReference>
<evidence type="ECO:0000256" key="6">
    <source>
        <dbReference type="ARBA" id="ARBA00023229"/>
    </source>
</evidence>